<dbReference type="PANTHER" id="PTHR10520">
    <property type="entry name" value="TRIFUNCTIONAL PURINE BIOSYNTHETIC PROTEIN ADENOSINE-3-RELATED"/>
    <property type="match status" value="1"/>
</dbReference>
<dbReference type="Pfam" id="PF02769">
    <property type="entry name" value="AIRS_C"/>
    <property type="match status" value="1"/>
</dbReference>
<evidence type="ECO:0000256" key="7">
    <source>
        <dbReference type="ARBA" id="ARBA00022840"/>
    </source>
</evidence>
<dbReference type="GO" id="GO:0004641">
    <property type="term" value="F:phosphoribosylformylglycinamidine cyclo-ligase activity"/>
    <property type="evidence" value="ECO:0007669"/>
    <property type="project" value="UniProtKB-UniRule"/>
</dbReference>
<evidence type="ECO:0000256" key="1">
    <source>
        <dbReference type="ARBA" id="ARBA00004686"/>
    </source>
</evidence>
<comment type="caution">
    <text evidence="15">The sequence shown here is derived from an EMBL/GenBank/DDBJ whole genome shotgun (WGS) entry which is preliminary data.</text>
</comment>
<evidence type="ECO:0000256" key="12">
    <source>
        <dbReference type="HAMAP-Rule" id="MF_00741"/>
    </source>
</evidence>
<evidence type="ECO:0000256" key="10">
    <source>
        <dbReference type="ARBA" id="ARBA00033093"/>
    </source>
</evidence>
<organism evidence="15 16">
    <name type="scientific">Sulfoacidibacillus ferrooxidans</name>
    <dbReference type="NCBI Taxonomy" id="2005001"/>
    <lineage>
        <taxon>Bacteria</taxon>
        <taxon>Bacillati</taxon>
        <taxon>Bacillota</taxon>
        <taxon>Bacilli</taxon>
        <taxon>Bacillales</taxon>
        <taxon>Alicyclobacillaceae</taxon>
        <taxon>Sulfoacidibacillus</taxon>
    </lineage>
</organism>
<dbReference type="AlphaFoldDB" id="A0A9X2ACU5"/>
<sequence>MYRAAGVDIDAGNETVERIKPHVLRTLRKEVLGGIGSFGGGFLFPSDRYQEPVLVSGTDGVGTKLKLAFALHQHDTIGIDAVAMCVNDILTSGAEPLFFLDYFATGKLHPEVAEQVVKGIADGCVASGAALIGGETAEMPGMYGAGEYDIAGFAVGVVEREMMIDGHLVQAGDQVIGLASSGPHSNGYSLIRKLVEDHGHFYDEPFGDGTKTLGQELLTPTKIYVKSILSLLSTVSIHAMAHITGGGLLENIPRVLPEGLGCVLDQSAWPVPPIFQWLQSLQEMDEQTLFRTWNMGIGFVLVVSRTDAVRVVEALSHLGEAAFIIGQIESGVSGVILTSDKNLR</sequence>
<dbReference type="SUPFAM" id="SSF56042">
    <property type="entry name" value="PurM C-terminal domain-like"/>
    <property type="match status" value="1"/>
</dbReference>
<dbReference type="EC" id="6.3.3.1" evidence="3 12"/>
<dbReference type="InterPro" id="IPR036921">
    <property type="entry name" value="PurM-like_N_sf"/>
</dbReference>
<keyword evidence="7 12" id="KW-0067">ATP-binding</keyword>
<dbReference type="Gene3D" id="3.90.650.10">
    <property type="entry name" value="PurM-like C-terminal domain"/>
    <property type="match status" value="1"/>
</dbReference>
<dbReference type="Gene3D" id="3.30.1330.10">
    <property type="entry name" value="PurM-like, N-terminal domain"/>
    <property type="match status" value="1"/>
</dbReference>
<keyword evidence="12" id="KW-0658">Purine biosynthesis</keyword>
<keyword evidence="16" id="KW-1185">Reference proteome</keyword>
<dbReference type="GO" id="GO:0004637">
    <property type="term" value="F:phosphoribosylamine-glycine ligase activity"/>
    <property type="evidence" value="ECO:0007669"/>
    <property type="project" value="TreeGrafter"/>
</dbReference>
<dbReference type="GO" id="GO:0006189">
    <property type="term" value="P:'de novo' IMP biosynthetic process"/>
    <property type="evidence" value="ECO:0007669"/>
    <property type="project" value="UniProtKB-UniRule"/>
</dbReference>
<dbReference type="GO" id="GO:0005524">
    <property type="term" value="F:ATP binding"/>
    <property type="evidence" value="ECO:0007669"/>
    <property type="project" value="UniProtKB-KW"/>
</dbReference>
<evidence type="ECO:0000256" key="3">
    <source>
        <dbReference type="ARBA" id="ARBA00013047"/>
    </source>
</evidence>
<proteinExistence type="inferred from homology"/>
<dbReference type="GO" id="GO:0005829">
    <property type="term" value="C:cytosol"/>
    <property type="evidence" value="ECO:0007669"/>
    <property type="project" value="TreeGrafter"/>
</dbReference>
<dbReference type="InterPro" id="IPR016188">
    <property type="entry name" value="PurM-like_N"/>
</dbReference>
<evidence type="ECO:0000259" key="13">
    <source>
        <dbReference type="Pfam" id="PF00586"/>
    </source>
</evidence>
<feature type="domain" description="PurM-like C-terminal" evidence="14">
    <location>
        <begin position="170"/>
        <end position="332"/>
    </location>
</feature>
<dbReference type="NCBIfam" id="TIGR00878">
    <property type="entry name" value="purM"/>
    <property type="match status" value="1"/>
</dbReference>
<accession>A0A9X2ACU5</accession>
<gene>
    <name evidence="12 15" type="primary">purM</name>
    <name evidence="15" type="ORF">MM817_00979</name>
</gene>
<comment type="catalytic activity">
    <reaction evidence="11 12">
        <text>2-formamido-N(1)-(5-O-phospho-beta-D-ribosyl)acetamidine + ATP = 5-amino-1-(5-phospho-beta-D-ribosyl)imidazole + ADP + phosphate + H(+)</text>
        <dbReference type="Rhea" id="RHEA:23032"/>
        <dbReference type="ChEBI" id="CHEBI:15378"/>
        <dbReference type="ChEBI" id="CHEBI:30616"/>
        <dbReference type="ChEBI" id="CHEBI:43474"/>
        <dbReference type="ChEBI" id="CHEBI:137981"/>
        <dbReference type="ChEBI" id="CHEBI:147287"/>
        <dbReference type="ChEBI" id="CHEBI:456216"/>
        <dbReference type="EC" id="6.3.3.1"/>
    </reaction>
</comment>
<evidence type="ECO:0000313" key="16">
    <source>
        <dbReference type="Proteomes" id="UP001139263"/>
    </source>
</evidence>
<dbReference type="FunFam" id="3.90.650.10:FF:000001">
    <property type="entry name" value="Phosphoribosylformylglycinamidine cyclo-ligase"/>
    <property type="match status" value="1"/>
</dbReference>
<dbReference type="GO" id="GO:0046084">
    <property type="term" value="P:adenine biosynthetic process"/>
    <property type="evidence" value="ECO:0007669"/>
    <property type="project" value="TreeGrafter"/>
</dbReference>
<evidence type="ECO:0000256" key="5">
    <source>
        <dbReference type="ARBA" id="ARBA00022598"/>
    </source>
</evidence>
<keyword evidence="5 12" id="KW-0436">Ligase</keyword>
<dbReference type="EMBL" id="JALBUF010000002">
    <property type="protein sequence ID" value="MCI0182710.1"/>
    <property type="molecule type" value="Genomic_DNA"/>
</dbReference>
<evidence type="ECO:0000313" key="15">
    <source>
        <dbReference type="EMBL" id="MCI0182710.1"/>
    </source>
</evidence>
<dbReference type="PANTHER" id="PTHR10520:SF12">
    <property type="entry name" value="TRIFUNCTIONAL PURINE BIOSYNTHETIC PROTEIN ADENOSINE-3"/>
    <property type="match status" value="1"/>
</dbReference>
<evidence type="ECO:0000259" key="14">
    <source>
        <dbReference type="Pfam" id="PF02769"/>
    </source>
</evidence>
<comment type="pathway">
    <text evidence="1 12">Purine metabolism; IMP biosynthesis via de novo pathway; 5-amino-1-(5-phospho-D-ribosyl)imidazole from N(2)-formyl-N(1)-(5-phospho-D-ribosyl)glycinamide: step 2/2.</text>
</comment>
<dbReference type="FunFam" id="3.30.1330.10:FF:000001">
    <property type="entry name" value="Phosphoribosylformylglycinamidine cyclo-ligase"/>
    <property type="match status" value="1"/>
</dbReference>
<comment type="subcellular location">
    <subcellularLocation>
        <location evidence="12">Cytoplasm</location>
    </subcellularLocation>
</comment>
<evidence type="ECO:0000256" key="9">
    <source>
        <dbReference type="ARBA" id="ARBA00032931"/>
    </source>
</evidence>
<dbReference type="SUPFAM" id="SSF55326">
    <property type="entry name" value="PurM N-terminal domain-like"/>
    <property type="match status" value="1"/>
</dbReference>
<feature type="domain" description="PurM-like N-terminal" evidence="13">
    <location>
        <begin position="53"/>
        <end position="158"/>
    </location>
</feature>
<dbReference type="InterPro" id="IPR036676">
    <property type="entry name" value="PurM-like_C_sf"/>
</dbReference>
<keyword evidence="6 12" id="KW-0547">Nucleotide-binding</keyword>
<dbReference type="Proteomes" id="UP001139263">
    <property type="component" value="Unassembled WGS sequence"/>
</dbReference>
<keyword evidence="12" id="KW-0963">Cytoplasm</keyword>
<evidence type="ECO:0000256" key="6">
    <source>
        <dbReference type="ARBA" id="ARBA00022741"/>
    </source>
</evidence>
<dbReference type="InterPro" id="IPR010918">
    <property type="entry name" value="PurM-like_C_dom"/>
</dbReference>
<reference evidence="15" key="1">
    <citation type="submission" date="2022-03" db="EMBL/GenBank/DDBJ databases">
        <title>Draft Genome Sequence of Firmicute Strain S0AB, a Heterotrophic Iron/Sulfur-Oxidizing Extreme Acidophile.</title>
        <authorList>
            <person name="Vergara E."/>
            <person name="Pakostova E."/>
            <person name="Johnson D.B."/>
            <person name="Holmes D.S."/>
        </authorList>
    </citation>
    <scope>NUCLEOTIDE SEQUENCE</scope>
    <source>
        <strain evidence="15">S0AB</strain>
    </source>
</reference>
<protein>
    <recommendedName>
        <fullName evidence="4 12">Phosphoribosylformylglycinamidine cyclo-ligase</fullName>
        <ecNumber evidence="3 12">6.3.3.1</ecNumber>
    </recommendedName>
    <alternativeName>
        <fullName evidence="9 12">AIR synthase</fullName>
    </alternativeName>
    <alternativeName>
        <fullName evidence="10 12">AIRS</fullName>
    </alternativeName>
    <alternativeName>
        <fullName evidence="8 12">Phosphoribosyl-aminoimidazole synthetase</fullName>
    </alternativeName>
</protein>
<evidence type="ECO:0000256" key="4">
    <source>
        <dbReference type="ARBA" id="ARBA00020367"/>
    </source>
</evidence>
<evidence type="ECO:0000256" key="8">
    <source>
        <dbReference type="ARBA" id="ARBA00031908"/>
    </source>
</evidence>
<dbReference type="CDD" id="cd02196">
    <property type="entry name" value="PurM"/>
    <property type="match status" value="1"/>
</dbReference>
<dbReference type="HAMAP" id="MF_00741">
    <property type="entry name" value="AIRS"/>
    <property type="match status" value="1"/>
</dbReference>
<name>A0A9X2ACU5_9BACL</name>
<dbReference type="InterPro" id="IPR004733">
    <property type="entry name" value="PurM_cligase"/>
</dbReference>
<evidence type="ECO:0000256" key="11">
    <source>
        <dbReference type="ARBA" id="ARBA00049057"/>
    </source>
</evidence>
<dbReference type="Pfam" id="PF00586">
    <property type="entry name" value="AIRS"/>
    <property type="match status" value="1"/>
</dbReference>
<evidence type="ECO:0000256" key="2">
    <source>
        <dbReference type="ARBA" id="ARBA00010280"/>
    </source>
</evidence>
<comment type="similarity">
    <text evidence="2 12">Belongs to the AIR synthase family.</text>
</comment>